<dbReference type="InterPro" id="IPR050468">
    <property type="entry name" value="Cuticle_Struct_Prot"/>
</dbReference>
<feature type="compositionally biased region" description="Low complexity" evidence="2">
    <location>
        <begin position="640"/>
        <end position="672"/>
    </location>
</feature>
<accession>A0AAN9FU57</accession>
<evidence type="ECO:0000313" key="4">
    <source>
        <dbReference type="EMBL" id="KAK7086611.1"/>
    </source>
</evidence>
<feature type="compositionally biased region" description="Low complexity" evidence="2">
    <location>
        <begin position="702"/>
        <end position="726"/>
    </location>
</feature>
<dbReference type="PANTHER" id="PTHR10380">
    <property type="entry name" value="CUTICLE PROTEIN"/>
    <property type="match status" value="1"/>
</dbReference>
<protein>
    <submittedName>
        <fullName evidence="4">Uncharacterized protein</fullName>
    </submittedName>
</protein>
<evidence type="ECO:0000256" key="1">
    <source>
        <dbReference type="PROSITE-ProRule" id="PRU00497"/>
    </source>
</evidence>
<keyword evidence="5" id="KW-1185">Reference proteome</keyword>
<feature type="compositionally biased region" description="Low complexity" evidence="2">
    <location>
        <begin position="205"/>
        <end position="251"/>
    </location>
</feature>
<evidence type="ECO:0000256" key="2">
    <source>
        <dbReference type="SAM" id="MobiDB-lite"/>
    </source>
</evidence>
<keyword evidence="3" id="KW-0732">Signal</keyword>
<proteinExistence type="predicted"/>
<feature type="region of interest" description="Disordered" evidence="2">
    <location>
        <begin position="606"/>
        <end position="730"/>
    </location>
</feature>
<feature type="region of interest" description="Disordered" evidence="2">
    <location>
        <begin position="320"/>
        <end position="491"/>
    </location>
</feature>
<evidence type="ECO:0000256" key="3">
    <source>
        <dbReference type="SAM" id="SignalP"/>
    </source>
</evidence>
<dbReference type="PROSITE" id="PS51155">
    <property type="entry name" value="CHIT_BIND_RR_2"/>
    <property type="match status" value="5"/>
</dbReference>
<evidence type="ECO:0000313" key="5">
    <source>
        <dbReference type="Proteomes" id="UP001381693"/>
    </source>
</evidence>
<name>A0AAN9FU57_HALRR</name>
<feature type="compositionally biased region" description="Polar residues" evidence="2">
    <location>
        <begin position="373"/>
        <end position="435"/>
    </location>
</feature>
<dbReference type="GO" id="GO:0008010">
    <property type="term" value="F:structural constituent of chitin-based larval cuticle"/>
    <property type="evidence" value="ECO:0007669"/>
    <property type="project" value="TreeGrafter"/>
</dbReference>
<dbReference type="AlphaFoldDB" id="A0AAN9FU57"/>
<feature type="compositionally biased region" description="Basic and acidic residues" evidence="2">
    <location>
        <begin position="448"/>
        <end position="460"/>
    </location>
</feature>
<feature type="compositionally biased region" description="Low complexity" evidence="2">
    <location>
        <begin position="352"/>
        <end position="368"/>
    </location>
</feature>
<feature type="region of interest" description="Disordered" evidence="2">
    <location>
        <begin position="185"/>
        <end position="273"/>
    </location>
</feature>
<feature type="compositionally biased region" description="Polar residues" evidence="2">
    <location>
        <begin position="673"/>
        <end position="701"/>
    </location>
</feature>
<feature type="compositionally biased region" description="Polar residues" evidence="2">
    <location>
        <begin position="252"/>
        <end position="273"/>
    </location>
</feature>
<dbReference type="PANTHER" id="PTHR10380:SF160">
    <property type="entry name" value="CUTICULAR PROTEIN 100A"/>
    <property type="match status" value="1"/>
</dbReference>
<dbReference type="Pfam" id="PF00379">
    <property type="entry name" value="Chitin_bind_4"/>
    <property type="match status" value="5"/>
</dbReference>
<dbReference type="GO" id="GO:0062129">
    <property type="term" value="C:chitin-based extracellular matrix"/>
    <property type="evidence" value="ECO:0007669"/>
    <property type="project" value="TreeGrafter"/>
</dbReference>
<reference evidence="4 5" key="1">
    <citation type="submission" date="2023-11" db="EMBL/GenBank/DDBJ databases">
        <title>Halocaridina rubra genome assembly.</title>
        <authorList>
            <person name="Smith C."/>
        </authorList>
    </citation>
    <scope>NUCLEOTIDE SEQUENCE [LARGE SCALE GENOMIC DNA]</scope>
    <source>
        <strain evidence="4">EP-1</strain>
        <tissue evidence="4">Whole</tissue>
    </source>
</reference>
<comment type="caution">
    <text evidence="4">The sequence shown here is derived from an EMBL/GenBank/DDBJ whole genome shotgun (WGS) entry which is preliminary data.</text>
</comment>
<feature type="chain" id="PRO_5042981710" evidence="3">
    <location>
        <begin position="20"/>
        <end position="760"/>
    </location>
</feature>
<dbReference type="EMBL" id="JAXCGZ010000134">
    <property type="protein sequence ID" value="KAK7086611.1"/>
    <property type="molecule type" value="Genomic_DNA"/>
</dbReference>
<feature type="compositionally biased region" description="Polar residues" evidence="2">
    <location>
        <begin position="621"/>
        <end position="639"/>
    </location>
</feature>
<keyword evidence="1" id="KW-0193">Cuticle</keyword>
<feature type="region of interest" description="Disordered" evidence="2">
    <location>
        <begin position="125"/>
        <end position="163"/>
    </location>
</feature>
<dbReference type="InterPro" id="IPR000618">
    <property type="entry name" value="Insect_cuticle"/>
</dbReference>
<gene>
    <name evidence="4" type="ORF">SK128_001939</name>
</gene>
<organism evidence="4 5">
    <name type="scientific">Halocaridina rubra</name>
    <name type="common">Hawaiian red shrimp</name>
    <dbReference type="NCBI Taxonomy" id="373956"/>
    <lineage>
        <taxon>Eukaryota</taxon>
        <taxon>Metazoa</taxon>
        <taxon>Ecdysozoa</taxon>
        <taxon>Arthropoda</taxon>
        <taxon>Crustacea</taxon>
        <taxon>Multicrustacea</taxon>
        <taxon>Malacostraca</taxon>
        <taxon>Eumalacostraca</taxon>
        <taxon>Eucarida</taxon>
        <taxon>Decapoda</taxon>
        <taxon>Pleocyemata</taxon>
        <taxon>Caridea</taxon>
        <taxon>Atyoidea</taxon>
        <taxon>Atyidae</taxon>
        <taxon>Halocaridina</taxon>
    </lineage>
</organism>
<sequence>MAFWTSLAVLSALAVSTLSLPGPDGAYNIPRVGTGRRSQYFVLHSDGTYKYGHDTGEGAFESARLNSPGDLEGEFGYRDPDGNNINLQYKSGESGFVASGQHLPSPHPDFDAAHEAARERAPFVDPLADSSSDSSYKFQFAGEEQSRTEESDSDGTVRGSYTYTDEDGITRTYTYTAGRDTGFVIEGTDLPQGPVESGLTPAATRFSSSANRVSSSRNSSPSRTVGSSVSSQRRPVSPSSRPSSRLPSRSSGATTRSGVSGSASSHRNSVNSDGSYSFAYNAGDHSRTESADANLNVEGEFSFVADDGVQRRVSYESGANRGFHARGDHIPTPPDAGFGNRIQIANRQPTHRASSPSRPSPARLSPPALKTPSVHSHSTFQSSRPQSTFQAPRLHSSAQSPRPQSALSSSHHQSTFSAHRQQSVFPTPTTRKTTGSLSLPSPSSPRVPFEEANTRSEFRPDGSYAFAYETSSHSRAESGDSDNNVDGEFSFVADDDGQRREIKYEAGSDTGFIAEGTHIPIGPEVPGAPSGQPTGRIVPVQEVPFVDPLADTGLDASYNFDFDSEQYSRTETADSEGNVQGTYTVVDDDGTRRTYRFRAGKGVGFETEEVSVSRGAPPTRQAASTSGSASLFSGTNTQVSSPSFRGAASPSSSSTPFRQSGSFSSTSAHGSGIQTAPQFSTSSSTINRGGSGLRTSSYTAPSSSFNQGSTTSSFSSSSRTPLRSSFIPDSTKEVFPGFQLHQYDASKNPDKFGYVLTFDN</sequence>
<dbReference type="Proteomes" id="UP001381693">
    <property type="component" value="Unassembled WGS sequence"/>
</dbReference>
<feature type="signal peptide" evidence="3">
    <location>
        <begin position="1"/>
        <end position="19"/>
    </location>
</feature>